<dbReference type="Proteomes" id="UP000295304">
    <property type="component" value="Unassembled WGS sequence"/>
</dbReference>
<evidence type="ECO:0000256" key="2">
    <source>
        <dbReference type="ARBA" id="ARBA00022475"/>
    </source>
</evidence>
<dbReference type="InterPro" id="IPR043428">
    <property type="entry name" value="LivM-like"/>
</dbReference>
<dbReference type="RefSeq" id="WP_165886226.1">
    <property type="nucleotide sequence ID" value="NZ_CP119676.1"/>
</dbReference>
<keyword evidence="3 6" id="KW-0812">Transmembrane</keyword>
<feature type="transmembrane region" description="Helical" evidence="6">
    <location>
        <begin position="7"/>
        <end position="24"/>
    </location>
</feature>
<evidence type="ECO:0000256" key="3">
    <source>
        <dbReference type="ARBA" id="ARBA00022692"/>
    </source>
</evidence>
<comment type="subcellular location">
    <subcellularLocation>
        <location evidence="1">Cell membrane</location>
        <topology evidence="1">Multi-pass membrane protein</topology>
    </subcellularLocation>
</comment>
<dbReference type="CDD" id="cd06581">
    <property type="entry name" value="TM_PBP1_LivM_like"/>
    <property type="match status" value="1"/>
</dbReference>
<evidence type="ECO:0000313" key="7">
    <source>
        <dbReference type="EMBL" id="TCS64050.1"/>
    </source>
</evidence>
<keyword evidence="5 6" id="KW-0472">Membrane</keyword>
<dbReference type="GO" id="GO:0005886">
    <property type="term" value="C:plasma membrane"/>
    <property type="evidence" value="ECO:0007669"/>
    <property type="project" value="UniProtKB-SubCell"/>
</dbReference>
<dbReference type="PANTHER" id="PTHR30482">
    <property type="entry name" value="HIGH-AFFINITY BRANCHED-CHAIN AMINO ACID TRANSPORT SYSTEM PERMEASE"/>
    <property type="match status" value="1"/>
</dbReference>
<evidence type="ECO:0000256" key="4">
    <source>
        <dbReference type="ARBA" id="ARBA00022989"/>
    </source>
</evidence>
<feature type="transmembrane region" description="Helical" evidence="6">
    <location>
        <begin position="164"/>
        <end position="184"/>
    </location>
</feature>
<dbReference type="PANTHER" id="PTHR30482:SF17">
    <property type="entry name" value="ABC TRANSPORTER ATP-BINDING PROTEIN"/>
    <property type="match status" value="1"/>
</dbReference>
<dbReference type="GO" id="GO:0015658">
    <property type="term" value="F:branched-chain amino acid transmembrane transporter activity"/>
    <property type="evidence" value="ECO:0007669"/>
    <property type="project" value="InterPro"/>
</dbReference>
<dbReference type="AlphaFoldDB" id="A0A4R3JH01"/>
<evidence type="ECO:0000256" key="6">
    <source>
        <dbReference type="SAM" id="Phobius"/>
    </source>
</evidence>
<dbReference type="Pfam" id="PF02653">
    <property type="entry name" value="BPD_transp_2"/>
    <property type="match status" value="1"/>
</dbReference>
<keyword evidence="2" id="KW-1003">Cell membrane</keyword>
<feature type="transmembrane region" description="Helical" evidence="6">
    <location>
        <begin position="205"/>
        <end position="230"/>
    </location>
</feature>
<feature type="transmembrane region" description="Helical" evidence="6">
    <location>
        <begin position="112"/>
        <end position="129"/>
    </location>
</feature>
<organism evidence="7 8">
    <name type="scientific">Varunaivibrio sulfuroxidans</name>
    <dbReference type="NCBI Taxonomy" id="1773489"/>
    <lineage>
        <taxon>Bacteria</taxon>
        <taxon>Pseudomonadati</taxon>
        <taxon>Pseudomonadota</taxon>
        <taxon>Alphaproteobacteria</taxon>
        <taxon>Rhodospirillales</taxon>
        <taxon>Magnetovibrionaceae</taxon>
        <taxon>Varunaivibrio</taxon>
    </lineage>
</organism>
<dbReference type="EMBL" id="SLZW01000002">
    <property type="protein sequence ID" value="TCS64050.1"/>
    <property type="molecule type" value="Genomic_DNA"/>
</dbReference>
<dbReference type="InterPro" id="IPR001851">
    <property type="entry name" value="ABC_transp_permease"/>
</dbReference>
<feature type="transmembrane region" description="Helical" evidence="6">
    <location>
        <begin position="287"/>
        <end position="310"/>
    </location>
</feature>
<sequence length="322" mass="34110">MNGTFSRAFKIMTIFILLLALLPFGPNAYLGVLGVKIVALAIFAMSLDFILGYGGLVSFGHAAFYAIGAYGVAMFAPEYAAADFFVIVPAAIGASALAALLLGAFALRTRGVYFIMVTLALAQMVFFVLHDWPAFGGSDGLLIFARPQLRWNGAIVADFADPKLFYYACLGGLAVSFIVLALIVRSRFGRVLEGIRENEHRMQALGYATYGYKLAAFVIAGAFAGLGGIIAAYQGEYVSPALGDWRESGLALIMVALGGRGSLFGPVLGAAALVVGQDILSELTPHWQGALGLLIVLTVMMSSRGLSAVFTPPFGRAREPRT</sequence>
<proteinExistence type="predicted"/>
<keyword evidence="4 6" id="KW-1133">Transmembrane helix</keyword>
<evidence type="ECO:0000313" key="8">
    <source>
        <dbReference type="Proteomes" id="UP000295304"/>
    </source>
</evidence>
<name>A0A4R3JH01_9PROT</name>
<feature type="transmembrane region" description="Helical" evidence="6">
    <location>
        <begin position="86"/>
        <end position="105"/>
    </location>
</feature>
<protein>
    <submittedName>
        <fullName evidence="7">Amino acid/amide ABC transporter membrane protein 2 (HAAT family)</fullName>
    </submittedName>
</protein>
<evidence type="ECO:0000256" key="5">
    <source>
        <dbReference type="ARBA" id="ARBA00023136"/>
    </source>
</evidence>
<feature type="transmembrane region" description="Helical" evidence="6">
    <location>
        <begin position="250"/>
        <end position="275"/>
    </location>
</feature>
<keyword evidence="8" id="KW-1185">Reference proteome</keyword>
<comment type="caution">
    <text evidence="7">The sequence shown here is derived from an EMBL/GenBank/DDBJ whole genome shotgun (WGS) entry which is preliminary data.</text>
</comment>
<evidence type="ECO:0000256" key="1">
    <source>
        <dbReference type="ARBA" id="ARBA00004651"/>
    </source>
</evidence>
<feature type="transmembrane region" description="Helical" evidence="6">
    <location>
        <begin position="62"/>
        <end position="80"/>
    </location>
</feature>
<reference evidence="7 8" key="1">
    <citation type="submission" date="2019-03" db="EMBL/GenBank/DDBJ databases">
        <title>Genomic Encyclopedia of Type Strains, Phase IV (KMG-IV): sequencing the most valuable type-strain genomes for metagenomic binning, comparative biology and taxonomic classification.</title>
        <authorList>
            <person name="Goeker M."/>
        </authorList>
    </citation>
    <scope>NUCLEOTIDE SEQUENCE [LARGE SCALE GENOMIC DNA]</scope>
    <source>
        <strain evidence="7 8">DSM 101688</strain>
    </source>
</reference>
<accession>A0A4R3JH01</accession>
<gene>
    <name evidence="7" type="ORF">EDD55_10287</name>
</gene>